<comment type="caution">
    <text evidence="2">The sequence shown here is derived from an EMBL/GenBank/DDBJ whole genome shotgun (WGS) entry which is preliminary data.</text>
</comment>
<dbReference type="GeneID" id="87866791"/>
<dbReference type="AlphaFoldDB" id="A0AAE0JG42"/>
<dbReference type="EMBL" id="JAUEPP010000004">
    <property type="protein sequence ID" value="KAK3345495.1"/>
    <property type="molecule type" value="Genomic_DNA"/>
</dbReference>
<protein>
    <submittedName>
        <fullName evidence="2">Uncharacterized protein</fullName>
    </submittedName>
</protein>
<feature type="signal peptide" evidence="1">
    <location>
        <begin position="1"/>
        <end position="27"/>
    </location>
</feature>
<evidence type="ECO:0000313" key="3">
    <source>
        <dbReference type="Proteomes" id="UP001278500"/>
    </source>
</evidence>
<keyword evidence="3" id="KW-1185">Reference proteome</keyword>
<reference evidence="2" key="1">
    <citation type="journal article" date="2023" name="Mol. Phylogenet. Evol.">
        <title>Genome-scale phylogeny and comparative genomics of the fungal order Sordariales.</title>
        <authorList>
            <person name="Hensen N."/>
            <person name="Bonometti L."/>
            <person name="Westerberg I."/>
            <person name="Brannstrom I.O."/>
            <person name="Guillou S."/>
            <person name="Cros-Aarteil S."/>
            <person name="Calhoun S."/>
            <person name="Haridas S."/>
            <person name="Kuo A."/>
            <person name="Mondo S."/>
            <person name="Pangilinan J."/>
            <person name="Riley R."/>
            <person name="LaButti K."/>
            <person name="Andreopoulos B."/>
            <person name="Lipzen A."/>
            <person name="Chen C."/>
            <person name="Yan M."/>
            <person name="Daum C."/>
            <person name="Ng V."/>
            <person name="Clum A."/>
            <person name="Steindorff A."/>
            <person name="Ohm R.A."/>
            <person name="Martin F."/>
            <person name="Silar P."/>
            <person name="Natvig D.O."/>
            <person name="Lalanne C."/>
            <person name="Gautier V."/>
            <person name="Ament-Velasquez S.L."/>
            <person name="Kruys A."/>
            <person name="Hutchinson M.I."/>
            <person name="Powell A.J."/>
            <person name="Barry K."/>
            <person name="Miller A.N."/>
            <person name="Grigoriev I.V."/>
            <person name="Debuchy R."/>
            <person name="Gladieux P."/>
            <person name="Hiltunen Thoren M."/>
            <person name="Johannesson H."/>
        </authorList>
    </citation>
    <scope>NUCLEOTIDE SEQUENCE</scope>
    <source>
        <strain evidence="2">CBS 560.94</strain>
    </source>
</reference>
<evidence type="ECO:0000256" key="1">
    <source>
        <dbReference type="SAM" id="SignalP"/>
    </source>
</evidence>
<reference evidence="2" key="2">
    <citation type="submission" date="2023-06" db="EMBL/GenBank/DDBJ databases">
        <authorList>
            <consortium name="Lawrence Berkeley National Laboratory"/>
            <person name="Haridas S."/>
            <person name="Hensen N."/>
            <person name="Bonometti L."/>
            <person name="Westerberg I."/>
            <person name="Brannstrom I.O."/>
            <person name="Guillou S."/>
            <person name="Cros-Aarteil S."/>
            <person name="Calhoun S."/>
            <person name="Kuo A."/>
            <person name="Mondo S."/>
            <person name="Pangilinan J."/>
            <person name="Riley R."/>
            <person name="Labutti K."/>
            <person name="Andreopoulos B."/>
            <person name="Lipzen A."/>
            <person name="Chen C."/>
            <person name="Yanf M."/>
            <person name="Daum C."/>
            <person name="Ng V."/>
            <person name="Clum A."/>
            <person name="Steindorff A."/>
            <person name="Ohm R."/>
            <person name="Martin F."/>
            <person name="Silar P."/>
            <person name="Natvig D."/>
            <person name="Lalanne C."/>
            <person name="Gautier V."/>
            <person name="Ament-Velasquez S.L."/>
            <person name="Kruys A."/>
            <person name="Hutchinson M.I."/>
            <person name="Powell A.J."/>
            <person name="Barry K."/>
            <person name="Miller A.N."/>
            <person name="Grigoriev I.V."/>
            <person name="Debuchy R."/>
            <person name="Gladieux P."/>
            <person name="Thoren M.H."/>
            <person name="Johannesson H."/>
        </authorList>
    </citation>
    <scope>NUCLEOTIDE SEQUENCE</scope>
    <source>
        <strain evidence="2">CBS 560.94</strain>
    </source>
</reference>
<dbReference type="Proteomes" id="UP001278500">
    <property type="component" value="Unassembled WGS sequence"/>
</dbReference>
<feature type="chain" id="PRO_5042010498" evidence="1">
    <location>
        <begin position="28"/>
        <end position="240"/>
    </location>
</feature>
<organism evidence="2 3">
    <name type="scientific">Neurospora tetraspora</name>
    <dbReference type="NCBI Taxonomy" id="94610"/>
    <lineage>
        <taxon>Eukaryota</taxon>
        <taxon>Fungi</taxon>
        <taxon>Dikarya</taxon>
        <taxon>Ascomycota</taxon>
        <taxon>Pezizomycotina</taxon>
        <taxon>Sordariomycetes</taxon>
        <taxon>Sordariomycetidae</taxon>
        <taxon>Sordariales</taxon>
        <taxon>Sordariaceae</taxon>
        <taxon>Neurospora</taxon>
    </lineage>
</organism>
<keyword evidence="1" id="KW-0732">Signal</keyword>
<dbReference type="RefSeq" id="XP_062682108.1">
    <property type="nucleotide sequence ID" value="XM_062829637.1"/>
</dbReference>
<accession>A0AAE0JG42</accession>
<name>A0AAE0JG42_9PEZI</name>
<proteinExistence type="predicted"/>
<sequence length="240" mass="26615">MSCRTLITLATVLLASLVALFPIVAQANDCKPVKFDAGEPRRAPTNMPADANVLQAVNMTDFAAELRAAGWGKLHLGYDSFLRDNAKFDRNEVASYAEPGHHQGYPDDNSVWCVDSGANQNTFGRADAIEQMGRFCGPGSPLYGKVLKGPLTVQLRIQTVPTSETPKPQEDTRNWYWMSWGLYVEDGCEWVHDEEECIKYMHVPVDACSCWFENGKKRRGGDESVLCVLGLDDACMDNIC</sequence>
<evidence type="ECO:0000313" key="2">
    <source>
        <dbReference type="EMBL" id="KAK3345495.1"/>
    </source>
</evidence>
<gene>
    <name evidence="2" type="ORF">B0H65DRAFT_549190</name>
</gene>